<dbReference type="Gene3D" id="3.40.50.720">
    <property type="entry name" value="NAD(P)-binding Rossmann-like Domain"/>
    <property type="match status" value="1"/>
</dbReference>
<gene>
    <name evidence="3" type="ORF">GTS_48390</name>
</gene>
<dbReference type="AlphaFoldDB" id="A0A4D4JFM5"/>
<dbReference type="InterPro" id="IPR022291">
    <property type="entry name" value="Bacteriocin_synth_cyclodeHase"/>
</dbReference>
<dbReference type="Pfam" id="PF00899">
    <property type="entry name" value="ThiF"/>
    <property type="match status" value="1"/>
</dbReference>
<dbReference type="GO" id="GO:0008641">
    <property type="term" value="F:ubiquitin-like modifier activating enzyme activity"/>
    <property type="evidence" value="ECO:0007669"/>
    <property type="project" value="InterPro"/>
</dbReference>
<evidence type="ECO:0000313" key="4">
    <source>
        <dbReference type="Proteomes" id="UP000298860"/>
    </source>
</evidence>
<comment type="caution">
    <text evidence="3">The sequence shown here is derived from an EMBL/GenBank/DDBJ whole genome shotgun (WGS) entry which is preliminary data.</text>
</comment>
<sequence>MLPGLAVLRRAPDEVQVGTDPRHAVVIGGLCPPLADLLTTLDGRHTLDELVHHAAERGVDRSAVLELLDALATAGLLDDAAPSTRSAAGAPGRLTADSTTWTLRTGHPRARVPDVRRESAVVVHGDGRLAVAVAVLLAAAGVGRVQVAAAGVVQPEDTGCGYLDSDVGRPRREAAKAAVRRAASGADGRALPPHRRPDLAVLADAVVPDPALVAALVADQIPHLVVRAREGTGLVGPLVLPGRTSCLRCADLYRTDRDPCWPRVAAQLGHRPQPADLATAQATAALAVGQALLALEWPRHGTRPLVWDTTLELDPLRAALRRRRWPRHPSCCGAHREPALHTARPGDEVHDTA</sequence>
<dbReference type="NCBIfam" id="TIGR03882">
    <property type="entry name" value="cyclo_dehyd_2"/>
    <property type="match status" value="1"/>
</dbReference>
<dbReference type="InterPro" id="IPR000594">
    <property type="entry name" value="ThiF_NAD_FAD-bd"/>
</dbReference>
<feature type="domain" description="THIF-type NAD/FAD binding fold" evidence="2">
    <location>
        <begin position="117"/>
        <end position="331"/>
    </location>
</feature>
<dbReference type="SUPFAM" id="SSF69572">
    <property type="entry name" value="Activating enzymes of the ubiquitin-like proteins"/>
    <property type="match status" value="1"/>
</dbReference>
<protein>
    <submittedName>
        <fullName evidence="3">Thiamin biosynthesis protein</fullName>
    </submittedName>
</protein>
<feature type="region of interest" description="Disordered" evidence="1">
    <location>
        <begin position="81"/>
        <end position="109"/>
    </location>
</feature>
<reference evidence="4" key="1">
    <citation type="submission" date="2019-04" db="EMBL/GenBank/DDBJ databases">
        <title>Draft genome sequence of Pseudonocardiaceae bacterium SL3-2-4.</title>
        <authorList>
            <person name="Ningsih F."/>
            <person name="Yokota A."/>
            <person name="Sakai Y."/>
            <person name="Nanatani K."/>
            <person name="Yabe S."/>
            <person name="Oetari A."/>
            <person name="Sjamsuridzal W."/>
        </authorList>
    </citation>
    <scope>NUCLEOTIDE SEQUENCE [LARGE SCALE GENOMIC DNA]</scope>
    <source>
        <strain evidence="4">SL3-2-4</strain>
    </source>
</reference>
<evidence type="ECO:0000313" key="3">
    <source>
        <dbReference type="EMBL" id="GDY33206.1"/>
    </source>
</evidence>
<dbReference type="Gene3D" id="3.90.930.60">
    <property type="match status" value="1"/>
</dbReference>
<organism evidence="3 4">
    <name type="scientific">Gandjariella thermophila</name>
    <dbReference type="NCBI Taxonomy" id="1931992"/>
    <lineage>
        <taxon>Bacteria</taxon>
        <taxon>Bacillati</taxon>
        <taxon>Actinomycetota</taxon>
        <taxon>Actinomycetes</taxon>
        <taxon>Pseudonocardiales</taxon>
        <taxon>Pseudonocardiaceae</taxon>
        <taxon>Gandjariella</taxon>
    </lineage>
</organism>
<proteinExistence type="predicted"/>
<keyword evidence="4" id="KW-1185">Reference proteome</keyword>
<evidence type="ECO:0000259" key="2">
    <source>
        <dbReference type="Pfam" id="PF00899"/>
    </source>
</evidence>
<evidence type="ECO:0000256" key="1">
    <source>
        <dbReference type="SAM" id="MobiDB-lite"/>
    </source>
</evidence>
<dbReference type="EMBL" id="BJFL01000036">
    <property type="protein sequence ID" value="GDY33206.1"/>
    <property type="molecule type" value="Genomic_DNA"/>
</dbReference>
<dbReference type="Proteomes" id="UP000298860">
    <property type="component" value="Unassembled WGS sequence"/>
</dbReference>
<accession>A0A4D4JFM5</accession>
<dbReference type="InterPro" id="IPR035985">
    <property type="entry name" value="Ubiquitin-activating_enz"/>
</dbReference>
<name>A0A4D4JFM5_9PSEU</name>